<evidence type="ECO:0000256" key="4">
    <source>
        <dbReference type="ARBA" id="ARBA00023125"/>
    </source>
</evidence>
<comment type="function">
    <text evidence="6">Repressor of the lactose catabolism operon. Galactose-6-phosphate is the inducer.</text>
</comment>
<keyword evidence="9" id="KW-1185">Reference proteome</keyword>
<dbReference type="SUPFAM" id="SSF46785">
    <property type="entry name" value="Winged helix' DNA-binding domain"/>
    <property type="match status" value="1"/>
</dbReference>
<dbReference type="RefSeq" id="WP_179914121.1">
    <property type="nucleotide sequence ID" value="NZ_JACBYE010000045.1"/>
</dbReference>
<evidence type="ECO:0000313" key="9">
    <source>
        <dbReference type="Proteomes" id="UP000561011"/>
    </source>
</evidence>
<keyword evidence="4" id="KW-0238">DNA-binding</keyword>
<organism evidence="8 9">
    <name type="scientific">Sanguibacter inulinus</name>
    <dbReference type="NCBI Taxonomy" id="60922"/>
    <lineage>
        <taxon>Bacteria</taxon>
        <taxon>Bacillati</taxon>
        <taxon>Actinomycetota</taxon>
        <taxon>Actinomycetes</taxon>
        <taxon>Micrococcales</taxon>
        <taxon>Sanguibacteraceae</taxon>
        <taxon>Sanguibacter</taxon>
    </lineage>
</organism>
<dbReference type="PROSITE" id="PS51000">
    <property type="entry name" value="HTH_DEOR_2"/>
    <property type="match status" value="1"/>
</dbReference>
<dbReference type="InterPro" id="IPR014036">
    <property type="entry name" value="DeoR-like_C"/>
</dbReference>
<dbReference type="InterPro" id="IPR050313">
    <property type="entry name" value="Carb_Metab_HTH_regulators"/>
</dbReference>
<dbReference type="Pfam" id="PF08220">
    <property type="entry name" value="HTH_DeoR"/>
    <property type="match status" value="1"/>
</dbReference>
<dbReference type="InterPro" id="IPR037171">
    <property type="entry name" value="NagB/RpiA_transferase-like"/>
</dbReference>
<dbReference type="Gene3D" id="1.10.10.10">
    <property type="entry name" value="Winged helix-like DNA-binding domain superfamily/Winged helix DNA-binding domain"/>
    <property type="match status" value="1"/>
</dbReference>
<dbReference type="InterPro" id="IPR036388">
    <property type="entry name" value="WH-like_DNA-bd_sf"/>
</dbReference>
<keyword evidence="2" id="KW-0678">Repressor</keyword>
<evidence type="ECO:0000259" key="7">
    <source>
        <dbReference type="PROSITE" id="PS51000"/>
    </source>
</evidence>
<evidence type="ECO:0000313" key="8">
    <source>
        <dbReference type="EMBL" id="NYS94833.1"/>
    </source>
</evidence>
<accession>A0A853EZY1</accession>
<sequence>MYAEERQQAIADLVRSSGRASVAELALEFAVTTETVRRDLSALAAARVVRRVHGGAVLTPVPTVVESGLDERDLTRAGEKERIARAATHLLPDSGGSVVLDAGSTTSRLAALLTRDARLTVFTHGVPVASRVAVLPHVQLHLLPGRVRTPTQAAVGAETVRSIGRLRVDVAFLGANGISVDHGFSTPDADEAAVKAALVRAARHVVVLADSTKLGRDATVSFADLAQVDTLVTDADAPDGLVGALRAHGVAVILT</sequence>
<dbReference type="Gene3D" id="3.40.50.1360">
    <property type="match status" value="1"/>
</dbReference>
<dbReference type="InterPro" id="IPR001034">
    <property type="entry name" value="DeoR_HTH"/>
</dbReference>
<comment type="caution">
    <text evidence="8">The sequence shown here is derived from an EMBL/GenBank/DDBJ whole genome shotgun (WGS) entry which is preliminary data.</text>
</comment>
<gene>
    <name evidence="8" type="ORF">HZZ10_15050</name>
</gene>
<evidence type="ECO:0000256" key="3">
    <source>
        <dbReference type="ARBA" id="ARBA00023015"/>
    </source>
</evidence>
<reference evidence="8 9" key="1">
    <citation type="submission" date="2020-07" db="EMBL/GenBank/DDBJ databases">
        <title>MOT database genomes.</title>
        <authorList>
            <person name="Joseph S."/>
            <person name="Aduse-Opoku J."/>
            <person name="Hashim A."/>
            <person name="Wade W."/>
            <person name="Curtis M."/>
        </authorList>
    </citation>
    <scope>NUCLEOTIDE SEQUENCE [LARGE SCALE GENOMIC DNA]</scope>
    <source>
        <strain evidence="8 9">DSM 100099</strain>
    </source>
</reference>
<dbReference type="Proteomes" id="UP000561011">
    <property type="component" value="Unassembled WGS sequence"/>
</dbReference>
<dbReference type="Pfam" id="PF00455">
    <property type="entry name" value="DeoRC"/>
    <property type="match status" value="1"/>
</dbReference>
<evidence type="ECO:0000256" key="1">
    <source>
        <dbReference type="ARBA" id="ARBA00021390"/>
    </source>
</evidence>
<dbReference type="SUPFAM" id="SSF100950">
    <property type="entry name" value="NagB/RpiA/CoA transferase-like"/>
    <property type="match status" value="1"/>
</dbReference>
<evidence type="ECO:0000256" key="6">
    <source>
        <dbReference type="ARBA" id="ARBA00024937"/>
    </source>
</evidence>
<dbReference type="AlphaFoldDB" id="A0A853EZY1"/>
<name>A0A853EZY1_9MICO</name>
<protein>
    <recommendedName>
        <fullName evidence="1">Lactose phosphotransferase system repressor</fullName>
    </recommendedName>
</protein>
<dbReference type="SMART" id="SM01134">
    <property type="entry name" value="DeoRC"/>
    <property type="match status" value="1"/>
</dbReference>
<dbReference type="InterPro" id="IPR036390">
    <property type="entry name" value="WH_DNA-bd_sf"/>
</dbReference>
<proteinExistence type="predicted"/>
<feature type="domain" description="HTH deoR-type" evidence="7">
    <location>
        <begin position="3"/>
        <end position="58"/>
    </location>
</feature>
<dbReference type="SMART" id="SM00420">
    <property type="entry name" value="HTH_DEOR"/>
    <property type="match status" value="1"/>
</dbReference>
<dbReference type="GO" id="GO:0003700">
    <property type="term" value="F:DNA-binding transcription factor activity"/>
    <property type="evidence" value="ECO:0007669"/>
    <property type="project" value="InterPro"/>
</dbReference>
<dbReference type="EMBL" id="JACBYE010000045">
    <property type="protein sequence ID" value="NYS94833.1"/>
    <property type="molecule type" value="Genomic_DNA"/>
</dbReference>
<dbReference type="PRINTS" id="PR00037">
    <property type="entry name" value="HTHLACR"/>
</dbReference>
<keyword evidence="3" id="KW-0805">Transcription regulation</keyword>
<dbReference type="PANTHER" id="PTHR30363">
    <property type="entry name" value="HTH-TYPE TRANSCRIPTIONAL REGULATOR SRLR-RELATED"/>
    <property type="match status" value="1"/>
</dbReference>
<evidence type="ECO:0000256" key="2">
    <source>
        <dbReference type="ARBA" id="ARBA00022491"/>
    </source>
</evidence>
<dbReference type="PROSITE" id="PS00894">
    <property type="entry name" value="HTH_DEOR_1"/>
    <property type="match status" value="1"/>
</dbReference>
<dbReference type="PANTHER" id="PTHR30363:SF4">
    <property type="entry name" value="GLYCEROL-3-PHOSPHATE REGULON REPRESSOR"/>
    <property type="match status" value="1"/>
</dbReference>
<dbReference type="InterPro" id="IPR018356">
    <property type="entry name" value="Tscrpt_reg_HTH_DeoR_CS"/>
</dbReference>
<keyword evidence="5" id="KW-0804">Transcription</keyword>
<evidence type="ECO:0000256" key="5">
    <source>
        <dbReference type="ARBA" id="ARBA00023163"/>
    </source>
</evidence>
<dbReference type="GO" id="GO:0003677">
    <property type="term" value="F:DNA binding"/>
    <property type="evidence" value="ECO:0007669"/>
    <property type="project" value="UniProtKB-KW"/>
</dbReference>